<evidence type="ECO:0000256" key="4">
    <source>
        <dbReference type="ARBA" id="ARBA00023026"/>
    </source>
</evidence>
<evidence type="ECO:0000256" key="2">
    <source>
        <dbReference type="ARBA" id="ARBA00022723"/>
    </source>
</evidence>
<dbReference type="PROSITE" id="PS00463">
    <property type="entry name" value="ZN2_CY6_FUNGAL_1"/>
    <property type="match status" value="1"/>
</dbReference>
<dbReference type="AlphaFoldDB" id="A0A8H7ACM8"/>
<evidence type="ECO:0000256" key="6">
    <source>
        <dbReference type="ARBA" id="ARBA00023163"/>
    </source>
</evidence>
<evidence type="ECO:0000256" key="5">
    <source>
        <dbReference type="ARBA" id="ARBA00023125"/>
    </source>
</evidence>
<dbReference type="Proteomes" id="UP000606974">
    <property type="component" value="Unassembled WGS sequence"/>
</dbReference>
<dbReference type="GO" id="GO:0005634">
    <property type="term" value="C:nucleus"/>
    <property type="evidence" value="ECO:0007669"/>
    <property type="project" value="UniProtKB-SubCell"/>
</dbReference>
<feature type="region of interest" description="Disordered" evidence="8">
    <location>
        <begin position="846"/>
        <end position="967"/>
    </location>
</feature>
<dbReference type="GO" id="GO:0003677">
    <property type="term" value="F:DNA binding"/>
    <property type="evidence" value="ECO:0007669"/>
    <property type="project" value="UniProtKB-KW"/>
</dbReference>
<evidence type="ECO:0000259" key="9">
    <source>
        <dbReference type="PROSITE" id="PS50048"/>
    </source>
</evidence>
<dbReference type="GO" id="GO:0000981">
    <property type="term" value="F:DNA-binding transcription factor activity, RNA polymerase II-specific"/>
    <property type="evidence" value="ECO:0007669"/>
    <property type="project" value="InterPro"/>
</dbReference>
<feature type="region of interest" description="Disordered" evidence="8">
    <location>
        <begin position="281"/>
        <end position="303"/>
    </location>
</feature>
<keyword evidence="3" id="KW-0805">Transcription regulation</keyword>
<dbReference type="SMART" id="SM00906">
    <property type="entry name" value="Fungal_trans"/>
    <property type="match status" value="1"/>
</dbReference>
<dbReference type="InterPro" id="IPR050815">
    <property type="entry name" value="TF_fung"/>
</dbReference>
<feature type="compositionally biased region" description="Polar residues" evidence="8">
    <location>
        <begin position="82"/>
        <end position="103"/>
    </location>
</feature>
<gene>
    <name evidence="10" type="ORF">GJ744_001957</name>
</gene>
<feature type="compositionally biased region" description="Pro residues" evidence="8">
    <location>
        <begin position="897"/>
        <end position="907"/>
    </location>
</feature>
<dbReference type="GO" id="GO:0006351">
    <property type="term" value="P:DNA-templated transcription"/>
    <property type="evidence" value="ECO:0007669"/>
    <property type="project" value="InterPro"/>
</dbReference>
<evidence type="ECO:0000256" key="7">
    <source>
        <dbReference type="ARBA" id="ARBA00023242"/>
    </source>
</evidence>
<feature type="domain" description="Zn(2)-C6 fungal-type" evidence="9">
    <location>
        <begin position="200"/>
        <end position="230"/>
    </location>
</feature>
<dbReference type="SMART" id="SM00066">
    <property type="entry name" value="GAL4"/>
    <property type="match status" value="1"/>
</dbReference>
<name>A0A8H7ACM8_9EURO</name>
<feature type="compositionally biased region" description="Polar residues" evidence="8">
    <location>
        <begin position="926"/>
        <end position="963"/>
    </location>
</feature>
<dbReference type="SUPFAM" id="SSF57701">
    <property type="entry name" value="Zn2/Cys6 DNA-binding domain"/>
    <property type="match status" value="1"/>
</dbReference>
<evidence type="ECO:0000313" key="10">
    <source>
        <dbReference type="EMBL" id="KAF7504676.1"/>
    </source>
</evidence>
<dbReference type="PRINTS" id="PR00755">
    <property type="entry name" value="AFLATOXINBRP"/>
</dbReference>
<protein>
    <recommendedName>
        <fullName evidence="9">Zn(2)-C6 fungal-type domain-containing protein</fullName>
    </recommendedName>
</protein>
<dbReference type="InterPro" id="IPR007219">
    <property type="entry name" value="XnlR_reg_dom"/>
</dbReference>
<keyword evidence="2" id="KW-0479">Metal-binding</keyword>
<sequence length="1095" mass="121198">MDQSRSLPHAQVLDSDDPKHAALPPAFEYALPDARHPRVDSLSHSTRGSHYSPVPPSDSLFSSEYELSYTQSPKSMGHGTLESPQGTKTTSLPGRSSDISSVSGAMIMPPHQRSSVGSIGTQSYGHGHDSFGGSDTWSPSSPRGHGRPQSAEQLAKPVPDQLDSKNDKGEDGGKHEEEDPPPWSELKTKAGKERKRLPLACTACRRKKIRCSGEKPACKHCLRSRVPCVYKVTARKAAPRTDYMAMLDKRLKRMEERVIKAIPKEDLPDFSATGRAVVKPALPLPTSKPSKTSPTKKRSAEEAFAKELDDWTHSRARPLPDDRGRVRNLKEREKKLLTEGAEFLPPKELQEHLAEVFFDCVYGQSYLLLHKPSFMRKLKAETVPPVLVLAVCAISARFSTHPQVNTEPAFLRGDMWAAPARAIVETRHGEPNITLLTVLVILGLHYFGTCEGGLSWSLGGQAMRMAFALQLHRELDHDPLGRKNDKASELSFTDREIRRRTMWASFLMDRFNASGTERPPFGDEDFLRIQLPIKESHFQLEIPGSTEDLEGNVPQPVSLDNGPVTSPEENMGVAAYVIRAVVLWGRIVKYLNLGGKEKDKHPIWSPESGFARLRENIDCFRNSMPPSIVYSTENLQNHAAERVANQFLYLHIISQQNMLFLYRFAIPVSPKAQPPKDMPKQFLSDAGRSVVEAASQISHLIEQAAGHLLTAPFAGYCAYVASTVQVWGLFSQNPQLEAISKENLRHNYKYLSKMKKYWGMLHYMAENVKDIYRHFADAARRGPPSTADSSDTDSSLFQYGDWFDKYPRGIPGKEWDESSKDVGRELGSEAAMGQRSDLQSVEEFFASLSPPSKPASTKKVARRHTKKASDVKSHVTPQNPPQRSPHHRQQQQQQQQQPPPPPPPPPQQQHLQSQSRPRPPPLQNLAPSQTPHPHTFSTISTDYMSSSPQQLYQNHTPQSSTFSLAPPPFHFHSGTSFFPTNSLHQLDRQLVFGAYSGMDGIIDSNTSNVDLPGSSAGYNMWEGVDMNVAAGLGNMGEGDGELSGGVGGGMELPDSSPAWFMPFNMDPPQIGDVDASLFMGAGTGTAGEGARSFSE</sequence>
<feature type="compositionally biased region" description="Basic and acidic residues" evidence="8">
    <location>
        <begin position="162"/>
        <end position="177"/>
    </location>
</feature>
<dbReference type="CDD" id="cd00067">
    <property type="entry name" value="GAL4"/>
    <property type="match status" value="1"/>
</dbReference>
<keyword evidence="7" id="KW-0539">Nucleus</keyword>
<proteinExistence type="predicted"/>
<feature type="compositionally biased region" description="Polar residues" evidence="8">
    <location>
        <begin position="112"/>
        <end position="124"/>
    </location>
</feature>
<reference evidence="10" key="1">
    <citation type="submission" date="2020-02" db="EMBL/GenBank/DDBJ databases">
        <authorList>
            <person name="Palmer J.M."/>
        </authorList>
    </citation>
    <scope>NUCLEOTIDE SEQUENCE</scope>
    <source>
        <strain evidence="10">EPUS1.4</strain>
        <tissue evidence="10">Thallus</tissue>
    </source>
</reference>
<evidence type="ECO:0000313" key="11">
    <source>
        <dbReference type="Proteomes" id="UP000606974"/>
    </source>
</evidence>
<accession>A0A8H7ACM8</accession>
<dbReference type="InterPro" id="IPR001138">
    <property type="entry name" value="Zn2Cys6_DnaBD"/>
</dbReference>
<dbReference type="CDD" id="cd12148">
    <property type="entry name" value="fungal_TF_MHR"/>
    <property type="match status" value="1"/>
</dbReference>
<dbReference type="InterPro" id="IPR036864">
    <property type="entry name" value="Zn2-C6_fun-type_DNA-bd_sf"/>
</dbReference>
<dbReference type="Gene3D" id="4.10.240.10">
    <property type="entry name" value="Zn(2)-C6 fungal-type DNA-binding domain"/>
    <property type="match status" value="1"/>
</dbReference>
<dbReference type="EMBL" id="JAACFV010000130">
    <property type="protein sequence ID" value="KAF7504676.1"/>
    <property type="molecule type" value="Genomic_DNA"/>
</dbReference>
<keyword evidence="5" id="KW-0238">DNA-binding</keyword>
<dbReference type="PANTHER" id="PTHR47338:SF27">
    <property type="entry name" value="ZN(II)2CYS6 TRANSCRIPTION FACTOR (EUROFUNG)"/>
    <property type="match status" value="1"/>
</dbReference>
<evidence type="ECO:0000256" key="1">
    <source>
        <dbReference type="ARBA" id="ARBA00004123"/>
    </source>
</evidence>
<feature type="region of interest" description="Disordered" evidence="8">
    <location>
        <begin position="1"/>
        <end position="191"/>
    </location>
</feature>
<evidence type="ECO:0000256" key="8">
    <source>
        <dbReference type="SAM" id="MobiDB-lite"/>
    </source>
</evidence>
<dbReference type="PROSITE" id="PS50048">
    <property type="entry name" value="ZN2_CY6_FUNGAL_2"/>
    <property type="match status" value="1"/>
</dbReference>
<keyword evidence="11" id="KW-1185">Reference proteome</keyword>
<dbReference type="PANTHER" id="PTHR47338">
    <property type="entry name" value="ZN(II)2CYS6 TRANSCRIPTION FACTOR (EUROFUNG)-RELATED"/>
    <property type="match status" value="1"/>
</dbReference>
<comment type="subcellular location">
    <subcellularLocation>
        <location evidence="1">Nucleus</location>
    </subcellularLocation>
</comment>
<keyword evidence="4" id="KW-0843">Virulence</keyword>
<comment type="caution">
    <text evidence="10">The sequence shown here is derived from an EMBL/GenBank/DDBJ whole genome shotgun (WGS) entry which is preliminary data.</text>
</comment>
<dbReference type="Pfam" id="PF00172">
    <property type="entry name" value="Zn_clus"/>
    <property type="match status" value="1"/>
</dbReference>
<organism evidence="10 11">
    <name type="scientific">Endocarpon pusillum</name>
    <dbReference type="NCBI Taxonomy" id="364733"/>
    <lineage>
        <taxon>Eukaryota</taxon>
        <taxon>Fungi</taxon>
        <taxon>Dikarya</taxon>
        <taxon>Ascomycota</taxon>
        <taxon>Pezizomycotina</taxon>
        <taxon>Eurotiomycetes</taxon>
        <taxon>Chaetothyriomycetidae</taxon>
        <taxon>Verrucariales</taxon>
        <taxon>Verrucariaceae</taxon>
        <taxon>Endocarpon</taxon>
    </lineage>
</organism>
<dbReference type="OrthoDB" id="39175at2759"/>
<dbReference type="Pfam" id="PF04082">
    <property type="entry name" value="Fungal_trans"/>
    <property type="match status" value="1"/>
</dbReference>
<keyword evidence="6" id="KW-0804">Transcription</keyword>
<evidence type="ECO:0000256" key="3">
    <source>
        <dbReference type="ARBA" id="ARBA00023015"/>
    </source>
</evidence>
<dbReference type="GO" id="GO:0008270">
    <property type="term" value="F:zinc ion binding"/>
    <property type="evidence" value="ECO:0007669"/>
    <property type="project" value="InterPro"/>
</dbReference>